<evidence type="ECO:0000313" key="2">
    <source>
        <dbReference type="Proteomes" id="UP001159405"/>
    </source>
</evidence>
<dbReference type="EMBL" id="CALNXK010000113">
    <property type="protein sequence ID" value="CAH3159059.1"/>
    <property type="molecule type" value="Genomic_DNA"/>
</dbReference>
<name>A0ABN8QCI0_9CNID</name>
<keyword evidence="2" id="KW-1185">Reference proteome</keyword>
<reference evidence="1 2" key="1">
    <citation type="submission" date="2022-05" db="EMBL/GenBank/DDBJ databases">
        <authorList>
            <consortium name="Genoscope - CEA"/>
            <person name="William W."/>
        </authorList>
    </citation>
    <scope>NUCLEOTIDE SEQUENCE [LARGE SCALE GENOMIC DNA]</scope>
</reference>
<proteinExistence type="predicted"/>
<organism evidence="1 2">
    <name type="scientific">Porites lobata</name>
    <dbReference type="NCBI Taxonomy" id="104759"/>
    <lineage>
        <taxon>Eukaryota</taxon>
        <taxon>Metazoa</taxon>
        <taxon>Cnidaria</taxon>
        <taxon>Anthozoa</taxon>
        <taxon>Hexacorallia</taxon>
        <taxon>Scleractinia</taxon>
        <taxon>Fungiina</taxon>
        <taxon>Poritidae</taxon>
        <taxon>Porites</taxon>
    </lineage>
</organism>
<evidence type="ECO:0000313" key="1">
    <source>
        <dbReference type="EMBL" id="CAH3159059.1"/>
    </source>
</evidence>
<feature type="non-terminal residue" evidence="1">
    <location>
        <position position="1"/>
    </location>
</feature>
<sequence>KFQAIGTYESGRKIGVLPRDLHRLGKALARGSGYKSIADAVIDSAALGKAVEDRLCSDVNIECKRLCSKANPTLLRTATKDSVLNFSWRAVGQEIREKSPLFYRLLLALADPKSLSKSSDPETTERYRCLAQKPQQRHELRSLCHQHHSQGREDFKTGPCQA</sequence>
<dbReference type="Proteomes" id="UP001159405">
    <property type="component" value="Unassembled WGS sequence"/>
</dbReference>
<comment type="caution">
    <text evidence="1">The sequence shown here is derived from an EMBL/GenBank/DDBJ whole genome shotgun (WGS) entry which is preliminary data.</text>
</comment>
<accession>A0ABN8QCI0</accession>
<gene>
    <name evidence="1" type="ORF">PLOB_00003440</name>
</gene>
<protein>
    <submittedName>
        <fullName evidence="1">Uncharacterized protein</fullName>
    </submittedName>
</protein>